<dbReference type="AlphaFoldDB" id="A0A6A5W910"/>
<evidence type="ECO:0000256" key="1">
    <source>
        <dbReference type="SAM" id="MobiDB-lite"/>
    </source>
</evidence>
<dbReference type="Proteomes" id="UP000799779">
    <property type="component" value="Unassembled WGS sequence"/>
</dbReference>
<name>A0A6A5W910_9PLEO</name>
<protein>
    <submittedName>
        <fullName evidence="2">Uncharacterized protein</fullName>
    </submittedName>
</protein>
<feature type="region of interest" description="Disordered" evidence="1">
    <location>
        <begin position="19"/>
        <end position="53"/>
    </location>
</feature>
<keyword evidence="3" id="KW-1185">Reference proteome</keyword>
<gene>
    <name evidence="2" type="ORF">P154DRAFT_539846</name>
</gene>
<accession>A0A6A5W910</accession>
<proteinExistence type="predicted"/>
<reference evidence="2" key="1">
    <citation type="journal article" date="2020" name="Stud. Mycol.">
        <title>101 Dothideomycetes genomes: a test case for predicting lifestyles and emergence of pathogens.</title>
        <authorList>
            <person name="Haridas S."/>
            <person name="Albert R."/>
            <person name="Binder M."/>
            <person name="Bloem J."/>
            <person name="Labutti K."/>
            <person name="Salamov A."/>
            <person name="Andreopoulos B."/>
            <person name="Baker S."/>
            <person name="Barry K."/>
            <person name="Bills G."/>
            <person name="Bluhm B."/>
            <person name="Cannon C."/>
            <person name="Castanera R."/>
            <person name="Culley D."/>
            <person name="Daum C."/>
            <person name="Ezra D."/>
            <person name="Gonzalez J."/>
            <person name="Henrissat B."/>
            <person name="Kuo A."/>
            <person name="Liang C."/>
            <person name="Lipzen A."/>
            <person name="Lutzoni F."/>
            <person name="Magnuson J."/>
            <person name="Mondo S."/>
            <person name="Nolan M."/>
            <person name="Ohm R."/>
            <person name="Pangilinan J."/>
            <person name="Park H.-J."/>
            <person name="Ramirez L."/>
            <person name="Alfaro M."/>
            <person name="Sun H."/>
            <person name="Tritt A."/>
            <person name="Yoshinaga Y."/>
            <person name="Zwiers L.-H."/>
            <person name="Turgeon B."/>
            <person name="Goodwin S."/>
            <person name="Spatafora J."/>
            <person name="Crous P."/>
            <person name="Grigoriev I."/>
        </authorList>
    </citation>
    <scope>NUCLEOTIDE SEQUENCE</scope>
    <source>
        <strain evidence="2">CBS 123094</strain>
    </source>
</reference>
<dbReference type="EMBL" id="ML977670">
    <property type="protein sequence ID" value="KAF1994126.1"/>
    <property type="molecule type" value="Genomic_DNA"/>
</dbReference>
<sequence length="199" mass="22445">MKAGEDSMFLEFWRGECADSDKVEDEKKKAAEAEKKNSDEAIIQTPEPEKMQNTDVDMMDAGQHQQIAMTGTEPEINVNSSVVLDAVDLGKTDKRDASTTPNTEPASPTAHPIVHSNLPTRGRCLSLSPESRAAKLTEAMIKGKANPQPLLLAYRKQHYRRIPSDEDFIHVPPVDRRARRLFNKLLADVRKERKRKKRT</sequence>
<feature type="region of interest" description="Disordered" evidence="1">
    <location>
        <begin position="91"/>
        <end position="121"/>
    </location>
</feature>
<evidence type="ECO:0000313" key="3">
    <source>
        <dbReference type="Proteomes" id="UP000799779"/>
    </source>
</evidence>
<evidence type="ECO:0000313" key="2">
    <source>
        <dbReference type="EMBL" id="KAF1994126.1"/>
    </source>
</evidence>
<organism evidence="2 3">
    <name type="scientific">Amniculicola lignicola CBS 123094</name>
    <dbReference type="NCBI Taxonomy" id="1392246"/>
    <lineage>
        <taxon>Eukaryota</taxon>
        <taxon>Fungi</taxon>
        <taxon>Dikarya</taxon>
        <taxon>Ascomycota</taxon>
        <taxon>Pezizomycotina</taxon>
        <taxon>Dothideomycetes</taxon>
        <taxon>Pleosporomycetidae</taxon>
        <taxon>Pleosporales</taxon>
        <taxon>Amniculicolaceae</taxon>
        <taxon>Amniculicola</taxon>
    </lineage>
</organism>
<feature type="compositionally biased region" description="Basic and acidic residues" evidence="1">
    <location>
        <begin position="19"/>
        <end position="39"/>
    </location>
</feature>